<dbReference type="Proteomes" id="UP000218432">
    <property type="component" value="Chromosome 2"/>
</dbReference>
<evidence type="ECO:0000313" key="2">
    <source>
        <dbReference type="EMBL" id="BAX61789.1"/>
    </source>
</evidence>
<feature type="region of interest" description="Disordered" evidence="1">
    <location>
        <begin position="1"/>
        <end position="20"/>
    </location>
</feature>
<proteinExistence type="predicted"/>
<reference evidence="2 3" key="1">
    <citation type="journal article" date="2017" name="Genome Announc.">
        <title>Complete Genome Sequence of Burkholderia stabilis FERMP-21014.</title>
        <authorList>
            <person name="Konishi K."/>
            <person name="Kumagai T."/>
            <person name="Sakasegawa S."/>
            <person name="Tamura T."/>
        </authorList>
    </citation>
    <scope>NUCLEOTIDE SEQUENCE [LARGE SCALE GENOMIC DNA]</scope>
    <source>
        <strain evidence="2 3">FERMP-21014</strain>
    </source>
</reference>
<accession>A0A1Y1BU45</accession>
<organism evidence="2 3">
    <name type="scientific">Burkholderia stabilis</name>
    <dbReference type="NCBI Taxonomy" id="95485"/>
    <lineage>
        <taxon>Bacteria</taxon>
        <taxon>Pseudomonadati</taxon>
        <taxon>Pseudomonadota</taxon>
        <taxon>Betaproteobacteria</taxon>
        <taxon>Burkholderiales</taxon>
        <taxon>Burkholderiaceae</taxon>
        <taxon>Burkholderia</taxon>
        <taxon>Burkholderia cepacia complex</taxon>
    </lineage>
</organism>
<evidence type="ECO:0000256" key="1">
    <source>
        <dbReference type="SAM" id="MobiDB-lite"/>
    </source>
</evidence>
<dbReference type="EMBL" id="AP018112">
    <property type="protein sequence ID" value="BAX61789.1"/>
    <property type="molecule type" value="Genomic_DNA"/>
</dbReference>
<name>A0A1Y1BU45_9BURK</name>
<dbReference type="AlphaFoldDB" id="A0A1Y1BU45"/>
<sequence>MRECSRPARRHAFTGATSRAVSRVGESAYRQGGSLMRIHAACRLTAFGVARSLRAAQRSFPDKMADSVHRTMPP</sequence>
<gene>
    <name evidence="2" type="ORF">BSFP_046560</name>
</gene>
<protein>
    <submittedName>
        <fullName evidence="2">Uncharacterized protein</fullName>
    </submittedName>
</protein>
<evidence type="ECO:0000313" key="3">
    <source>
        <dbReference type="Proteomes" id="UP000218432"/>
    </source>
</evidence>